<dbReference type="Gene3D" id="3.40.30.10">
    <property type="entry name" value="Glutaredoxin"/>
    <property type="match status" value="2"/>
</dbReference>
<evidence type="ECO:0000256" key="7">
    <source>
        <dbReference type="ARBA" id="ARBA00023284"/>
    </source>
</evidence>
<feature type="chain" id="PRO_5046342841" description="protein disulfide-isomerase" evidence="9">
    <location>
        <begin position="22"/>
        <end position="382"/>
    </location>
</feature>
<comment type="similarity">
    <text evidence="3">Belongs to the protein disulfide isomerase family.</text>
</comment>
<dbReference type="PANTHER" id="PTHR18929">
    <property type="entry name" value="PROTEIN DISULFIDE ISOMERASE"/>
    <property type="match status" value="1"/>
</dbReference>
<evidence type="ECO:0000313" key="10">
    <source>
        <dbReference type="EMBL" id="KAL2271613.1"/>
    </source>
</evidence>
<protein>
    <recommendedName>
        <fullName evidence="4">protein disulfide-isomerase</fullName>
        <ecNumber evidence="4">5.3.4.1</ecNumber>
    </recommendedName>
</protein>
<evidence type="ECO:0000256" key="2">
    <source>
        <dbReference type="ARBA" id="ARBA00004319"/>
    </source>
</evidence>
<evidence type="ECO:0000256" key="9">
    <source>
        <dbReference type="SAM" id="SignalP"/>
    </source>
</evidence>
<keyword evidence="6" id="KW-0413">Isomerase</keyword>
<comment type="catalytic activity">
    <reaction evidence="1">
        <text>Catalyzes the rearrangement of -S-S- bonds in proteins.</text>
        <dbReference type="EC" id="5.3.4.1"/>
    </reaction>
</comment>
<accession>A0ABR4DMR7</accession>
<dbReference type="Pfam" id="PF13848">
    <property type="entry name" value="Thioredoxin_6"/>
    <property type="match status" value="1"/>
</dbReference>
<dbReference type="EC" id="5.3.4.1" evidence="4"/>
<evidence type="ECO:0000256" key="4">
    <source>
        <dbReference type="ARBA" id="ARBA00012723"/>
    </source>
</evidence>
<dbReference type="GeneID" id="98129331"/>
<organism evidence="10 11">
    <name type="scientific">Remersonia thermophila</name>
    <dbReference type="NCBI Taxonomy" id="72144"/>
    <lineage>
        <taxon>Eukaryota</taxon>
        <taxon>Fungi</taxon>
        <taxon>Dikarya</taxon>
        <taxon>Ascomycota</taxon>
        <taxon>Pezizomycotina</taxon>
        <taxon>Sordariomycetes</taxon>
        <taxon>Sordariomycetidae</taxon>
        <taxon>Sordariales</taxon>
        <taxon>Sordariales incertae sedis</taxon>
        <taxon>Remersonia</taxon>
    </lineage>
</organism>
<comment type="subcellular location">
    <subcellularLocation>
        <location evidence="2">Endoplasmic reticulum lumen</location>
    </subcellularLocation>
</comment>
<comment type="caution">
    <text evidence="10">The sequence shown here is derived from an EMBL/GenBank/DDBJ whole genome shotgun (WGS) entry which is preliminary data.</text>
</comment>
<keyword evidence="7" id="KW-0676">Redox-active center</keyword>
<keyword evidence="9" id="KW-0732">Signal</keyword>
<sequence length="382" mass="41289">MSWIRTPGFLLLFLSARAALAWDHSSTSQIASLLDAGEPVLVACMNEALTPDEPASAALEPEWLSAAESAGSGQHLLSVDCSASDADCKITPDPVTYPSIFLLEADKPAVRYRGPRRAGALLNFLSRRARPFVSPSAANPSREEELAVYRSATADDTSFIAFLPDPTDEDARAAAAVFEEIAWRYRDEFSFAAVVPEAGGSLGQGLKPPAVLGWKRADGKGEVFDLKAADIEALDAWLQKTSVDVVAELTALNRQRLLDRGLPIVYLFASTASERQSLRNELFGFARQHRHELTSVVVDVWEFLDLAGELGLDPNVLPAGAVHDVSSNQTYRFPKDKAFNAASVESWLSDVYAKNIKPSSSTTASEGAHPTASEPGDNRDEL</sequence>
<evidence type="ECO:0000313" key="11">
    <source>
        <dbReference type="Proteomes" id="UP001600064"/>
    </source>
</evidence>
<proteinExistence type="inferred from homology"/>
<evidence type="ECO:0000256" key="8">
    <source>
        <dbReference type="SAM" id="MobiDB-lite"/>
    </source>
</evidence>
<dbReference type="InterPro" id="IPR036249">
    <property type="entry name" value="Thioredoxin-like_sf"/>
</dbReference>
<evidence type="ECO:0000256" key="1">
    <source>
        <dbReference type="ARBA" id="ARBA00001182"/>
    </source>
</evidence>
<dbReference type="SUPFAM" id="SSF52833">
    <property type="entry name" value="Thioredoxin-like"/>
    <property type="match status" value="2"/>
</dbReference>
<dbReference type="PANTHER" id="PTHR18929:SF132">
    <property type="entry name" value="PROTEIN DISULFIDE-ISOMERASE A3"/>
    <property type="match status" value="1"/>
</dbReference>
<dbReference type="Proteomes" id="UP001600064">
    <property type="component" value="Unassembled WGS sequence"/>
</dbReference>
<evidence type="ECO:0000256" key="5">
    <source>
        <dbReference type="ARBA" id="ARBA00022824"/>
    </source>
</evidence>
<dbReference type="CDD" id="cd02982">
    <property type="entry name" value="PDI_b'_family"/>
    <property type="match status" value="1"/>
</dbReference>
<dbReference type="RefSeq" id="XP_070870337.1">
    <property type="nucleotide sequence ID" value="XM_071014687.1"/>
</dbReference>
<reference evidence="10 11" key="1">
    <citation type="journal article" date="2024" name="Commun. Biol.">
        <title>Comparative genomic analysis of thermophilic fungi reveals convergent evolutionary adaptations and gene losses.</title>
        <authorList>
            <person name="Steindorff A.S."/>
            <person name="Aguilar-Pontes M.V."/>
            <person name="Robinson A.J."/>
            <person name="Andreopoulos B."/>
            <person name="LaButti K."/>
            <person name="Kuo A."/>
            <person name="Mondo S."/>
            <person name="Riley R."/>
            <person name="Otillar R."/>
            <person name="Haridas S."/>
            <person name="Lipzen A."/>
            <person name="Grimwood J."/>
            <person name="Schmutz J."/>
            <person name="Clum A."/>
            <person name="Reid I.D."/>
            <person name="Moisan M.C."/>
            <person name="Butler G."/>
            <person name="Nguyen T.T.M."/>
            <person name="Dewar K."/>
            <person name="Conant G."/>
            <person name="Drula E."/>
            <person name="Henrissat B."/>
            <person name="Hansel C."/>
            <person name="Singer S."/>
            <person name="Hutchinson M.I."/>
            <person name="de Vries R.P."/>
            <person name="Natvig D.O."/>
            <person name="Powell A.J."/>
            <person name="Tsang A."/>
            <person name="Grigoriev I.V."/>
        </authorList>
    </citation>
    <scope>NUCLEOTIDE SEQUENCE [LARGE SCALE GENOMIC DNA]</scope>
    <source>
        <strain evidence="10 11">ATCC 22073</strain>
    </source>
</reference>
<feature type="signal peptide" evidence="9">
    <location>
        <begin position="1"/>
        <end position="21"/>
    </location>
</feature>
<evidence type="ECO:0000256" key="6">
    <source>
        <dbReference type="ARBA" id="ARBA00023235"/>
    </source>
</evidence>
<dbReference type="EMBL" id="JAZGUE010000001">
    <property type="protein sequence ID" value="KAL2271613.1"/>
    <property type="molecule type" value="Genomic_DNA"/>
</dbReference>
<feature type="region of interest" description="Disordered" evidence="8">
    <location>
        <begin position="358"/>
        <end position="382"/>
    </location>
</feature>
<keyword evidence="11" id="KW-1185">Reference proteome</keyword>
<keyword evidence="5" id="KW-0256">Endoplasmic reticulum</keyword>
<gene>
    <name evidence="10" type="ORF">VTJ83DRAFT_984</name>
</gene>
<evidence type="ECO:0000256" key="3">
    <source>
        <dbReference type="ARBA" id="ARBA00006347"/>
    </source>
</evidence>
<name>A0ABR4DMR7_9PEZI</name>